<evidence type="ECO:0000313" key="2">
    <source>
        <dbReference type="EMBL" id="RHL71183.1"/>
    </source>
</evidence>
<dbReference type="Proteomes" id="UP000285201">
    <property type="component" value="Unassembled WGS sequence"/>
</dbReference>
<organism evidence="2 3">
    <name type="scientific">Lachnospira eligens</name>
    <dbReference type="NCBI Taxonomy" id="39485"/>
    <lineage>
        <taxon>Bacteria</taxon>
        <taxon>Bacillati</taxon>
        <taxon>Bacillota</taxon>
        <taxon>Clostridia</taxon>
        <taxon>Lachnospirales</taxon>
        <taxon>Lachnospiraceae</taxon>
        <taxon>Lachnospira</taxon>
    </lineage>
</organism>
<proteinExistence type="predicted"/>
<dbReference type="EMBL" id="QROY01000002">
    <property type="protein sequence ID" value="RHL71183.1"/>
    <property type="molecule type" value="Genomic_DNA"/>
</dbReference>
<feature type="compositionally biased region" description="Low complexity" evidence="1">
    <location>
        <begin position="20"/>
        <end position="33"/>
    </location>
</feature>
<feature type="region of interest" description="Disordered" evidence="1">
    <location>
        <begin position="490"/>
        <end position="525"/>
    </location>
</feature>
<name>A0A415MEB7_9FIRM</name>
<gene>
    <name evidence="2" type="ORF">DW007_03305</name>
</gene>
<reference evidence="2 3" key="1">
    <citation type="submission" date="2018-08" db="EMBL/GenBank/DDBJ databases">
        <title>A genome reference for cultivated species of the human gut microbiota.</title>
        <authorList>
            <person name="Zou Y."/>
            <person name="Xue W."/>
            <person name="Luo G."/>
        </authorList>
    </citation>
    <scope>NUCLEOTIDE SEQUENCE [LARGE SCALE GENOMIC DNA]</scope>
    <source>
        <strain evidence="2 3">AF36-7BH</strain>
    </source>
</reference>
<accession>A0A415MEB7</accession>
<evidence type="ECO:0000313" key="3">
    <source>
        <dbReference type="Proteomes" id="UP000285201"/>
    </source>
</evidence>
<protein>
    <recommendedName>
        <fullName evidence="4">Phage portal protein</fullName>
    </recommendedName>
</protein>
<feature type="region of interest" description="Disordered" evidence="1">
    <location>
        <begin position="1"/>
        <end position="37"/>
    </location>
</feature>
<sequence>MPRPKKVDANSNAPAKVNNSQKKTTSSTPKQPTANEMREWYEKNKSRLERYEDATSAITNLRDIQKSKTYTTISNYSKEDVKDYIKNISSSEASLRSLSRYLYYRSEIYYRLCKYYANQIDLSIRNIVPPFIISDNNDIKSTLQKYQETVDVVDTLGLNYEFRKAASITLREDAFYGCAYYTEGQGMFILPLDPSYMRIAGVFPDGSFACAMDMSYFKRNSELLEYWGEPFNSMWNTYQSTNEKYQLIPEEYNVCIKFRSEDWETIVPVLTPIFLSLIDLMDASDYQAVQQAANIYKLVWLEMKTMGNDVDDWTVNPDIMIQYFNRMLEEALPPYISAAIVPGELHEISFPDDATGDVTKVEKATKEILNTAGGAQILNLNSASNSTAFTYGVLADSTFSISTLIPQIQAIVNRLLSSWISEPCKVKFFDVSIYQKDDFKKSILESCQNGLPNKILYNTLNGVSEKDTLAMNFLEEDCLNLGEKLKPFNTSYTQSGTNQGGGQEKDETELTDAGLRTRDEDLNNK</sequence>
<feature type="compositionally biased region" description="Polar residues" evidence="1">
    <location>
        <begin position="9"/>
        <end position="19"/>
    </location>
</feature>
<feature type="compositionally biased region" description="Basic and acidic residues" evidence="1">
    <location>
        <begin position="515"/>
        <end position="525"/>
    </location>
</feature>
<dbReference type="RefSeq" id="WP_118370022.1">
    <property type="nucleotide sequence ID" value="NZ_QROY01000002.1"/>
</dbReference>
<comment type="caution">
    <text evidence="2">The sequence shown here is derived from an EMBL/GenBank/DDBJ whole genome shotgun (WGS) entry which is preliminary data.</text>
</comment>
<evidence type="ECO:0008006" key="4">
    <source>
        <dbReference type="Google" id="ProtNLM"/>
    </source>
</evidence>
<dbReference type="AlphaFoldDB" id="A0A415MEB7"/>
<evidence type="ECO:0000256" key="1">
    <source>
        <dbReference type="SAM" id="MobiDB-lite"/>
    </source>
</evidence>